<dbReference type="OrthoDB" id="9782091at2"/>
<evidence type="ECO:0000313" key="1">
    <source>
        <dbReference type="EMBL" id="EFV43934.1"/>
    </source>
</evidence>
<name>E5Y7R8_BILW3</name>
<dbReference type="InterPro" id="IPR011004">
    <property type="entry name" value="Trimer_LpxA-like_sf"/>
</dbReference>
<accession>E5Y7R8</accession>
<dbReference type="AlphaFoldDB" id="E5Y7R8"/>
<dbReference type="PANTHER" id="PTHR23416:SF78">
    <property type="entry name" value="LIPOPOLYSACCHARIDE BIOSYNTHESIS O-ACETYL TRANSFERASE WBBJ-RELATED"/>
    <property type="match status" value="1"/>
</dbReference>
<dbReference type="EMBL" id="ADCP02000001">
    <property type="protein sequence ID" value="EFV43934.1"/>
    <property type="molecule type" value="Genomic_DNA"/>
</dbReference>
<dbReference type="CDD" id="cd04647">
    <property type="entry name" value="LbH_MAT_like"/>
    <property type="match status" value="1"/>
</dbReference>
<dbReference type="InterPro" id="IPR051159">
    <property type="entry name" value="Hexapeptide_acetyltransf"/>
</dbReference>
<organism evidence="1 2">
    <name type="scientific">Bilophila wadsworthia (strain 3_1_6)</name>
    <dbReference type="NCBI Taxonomy" id="563192"/>
    <lineage>
        <taxon>Bacteria</taxon>
        <taxon>Pseudomonadati</taxon>
        <taxon>Thermodesulfobacteriota</taxon>
        <taxon>Desulfovibrionia</taxon>
        <taxon>Desulfovibrionales</taxon>
        <taxon>Desulfovibrionaceae</taxon>
        <taxon>Bilophila</taxon>
    </lineage>
</organism>
<dbReference type="HOGENOM" id="CLU_051638_7_0_7"/>
<reference evidence="1 2" key="1">
    <citation type="submission" date="2010-10" db="EMBL/GenBank/DDBJ databases">
        <authorList>
            <consortium name="The Broad Institute Genome Sequencing Platform"/>
            <person name="Ward D."/>
            <person name="Earl A."/>
            <person name="Feldgarden M."/>
            <person name="Young S.K."/>
            <person name="Gargeya S."/>
            <person name="Zeng Q."/>
            <person name="Alvarado L."/>
            <person name="Berlin A."/>
            <person name="Bochicchio J."/>
            <person name="Chapman S.B."/>
            <person name="Chen Z."/>
            <person name="Freedman E."/>
            <person name="Gellesch M."/>
            <person name="Goldberg J."/>
            <person name="Griggs A."/>
            <person name="Gujja S."/>
            <person name="Heilman E."/>
            <person name="Heiman D."/>
            <person name="Howarth C."/>
            <person name="Mehta T."/>
            <person name="Neiman D."/>
            <person name="Pearson M."/>
            <person name="Roberts A."/>
            <person name="Saif S."/>
            <person name="Shea T."/>
            <person name="Shenoy N."/>
            <person name="Sisk P."/>
            <person name="Stolte C."/>
            <person name="Sykes S."/>
            <person name="White J."/>
            <person name="Yandava C."/>
            <person name="Allen-Vercoe E."/>
            <person name="Sibley C."/>
            <person name="Ambrose C.E."/>
            <person name="Strauss J."/>
            <person name="Daigneault M."/>
            <person name="Haas B."/>
            <person name="Nusbaum C."/>
            <person name="Birren B."/>
        </authorList>
    </citation>
    <scope>NUCLEOTIDE SEQUENCE [LARGE SCALE GENOMIC DNA]</scope>
    <source>
        <strain evidence="1 2">3_1_6</strain>
    </source>
</reference>
<dbReference type="PANTHER" id="PTHR23416">
    <property type="entry name" value="SIALIC ACID SYNTHASE-RELATED"/>
    <property type="match status" value="1"/>
</dbReference>
<dbReference type="Gene3D" id="2.160.10.10">
    <property type="entry name" value="Hexapeptide repeat proteins"/>
    <property type="match status" value="1"/>
</dbReference>
<comment type="caution">
    <text evidence="1">The sequence shown here is derived from an EMBL/GenBank/DDBJ whole genome shotgun (WGS) entry which is preliminary data.</text>
</comment>
<dbReference type="InterPro" id="IPR001451">
    <property type="entry name" value="Hexapep"/>
</dbReference>
<dbReference type="SUPFAM" id="SSF51161">
    <property type="entry name" value="Trimeric LpxA-like enzymes"/>
    <property type="match status" value="1"/>
</dbReference>
<dbReference type="Pfam" id="PF00132">
    <property type="entry name" value="Hexapep"/>
    <property type="match status" value="1"/>
</dbReference>
<dbReference type="eggNOG" id="COG0110">
    <property type="taxonomic scope" value="Bacteria"/>
</dbReference>
<keyword evidence="2" id="KW-1185">Reference proteome</keyword>
<protein>
    <submittedName>
        <fullName evidence="1">Galactoside O-acetyltransferase</fullName>
    </submittedName>
</protein>
<dbReference type="GeneID" id="78085375"/>
<dbReference type="STRING" id="563192.HMPREF0179_02233"/>
<dbReference type="RefSeq" id="WP_005028047.1">
    <property type="nucleotide sequence ID" value="NZ_KE150238.1"/>
</dbReference>
<proteinExistence type="predicted"/>
<keyword evidence="1" id="KW-0808">Transferase</keyword>
<sequence>MKHFLEELCIAALAWIPTAAGMGARLLLWRPLFKRCGRARFGTGIAMQGCKNMSLADGVRIGRGCQLYAEGGTLDMGEDAALSPGVTVDASGGLIRIGKQVAIGPGTVLRAANHCFDSLEKPIMLQGHLYGEIVIEDDVWIAANCTITPGTRIGHGAVVGAGAVVTRDVEPYAIVGGVPARVIGSRRKD</sequence>
<evidence type="ECO:0000313" key="2">
    <source>
        <dbReference type="Proteomes" id="UP000006034"/>
    </source>
</evidence>
<dbReference type="Proteomes" id="UP000006034">
    <property type="component" value="Unassembled WGS sequence"/>
</dbReference>
<reference evidence="1 2" key="2">
    <citation type="submission" date="2013-04" db="EMBL/GenBank/DDBJ databases">
        <title>The Genome Sequence of Bilophila wadsworthia 3_1_6.</title>
        <authorList>
            <consortium name="The Broad Institute Genomics Platform"/>
            <person name="Earl A."/>
            <person name="Ward D."/>
            <person name="Feldgarden M."/>
            <person name="Gevers D."/>
            <person name="Sibley C."/>
            <person name="Strauss J."/>
            <person name="Allen-Vercoe E."/>
            <person name="Walker B."/>
            <person name="Young S."/>
            <person name="Zeng Q."/>
            <person name="Gargeya S."/>
            <person name="Fitzgerald M."/>
            <person name="Haas B."/>
            <person name="Abouelleil A."/>
            <person name="Allen A.W."/>
            <person name="Alvarado L."/>
            <person name="Arachchi H.M."/>
            <person name="Berlin A.M."/>
            <person name="Chapman S.B."/>
            <person name="Gainer-Dewar J."/>
            <person name="Goldberg J."/>
            <person name="Griggs A."/>
            <person name="Gujja S."/>
            <person name="Hansen M."/>
            <person name="Howarth C."/>
            <person name="Imamovic A."/>
            <person name="Ireland A."/>
            <person name="Larimer J."/>
            <person name="McCowan C."/>
            <person name="Murphy C."/>
            <person name="Pearson M."/>
            <person name="Poon T.W."/>
            <person name="Priest M."/>
            <person name="Roberts A."/>
            <person name="Saif S."/>
            <person name="Shea T."/>
            <person name="Sisk P."/>
            <person name="Sykes S."/>
            <person name="Wortman J."/>
            <person name="Nusbaum C."/>
            <person name="Birren B."/>
        </authorList>
    </citation>
    <scope>NUCLEOTIDE SEQUENCE [LARGE SCALE GENOMIC DNA]</scope>
    <source>
        <strain evidence="1 2">3_1_6</strain>
    </source>
</reference>
<dbReference type="GO" id="GO:0016740">
    <property type="term" value="F:transferase activity"/>
    <property type="evidence" value="ECO:0007669"/>
    <property type="project" value="UniProtKB-KW"/>
</dbReference>
<gene>
    <name evidence="1" type="ORF">HMPREF0179_02233</name>
</gene>